<feature type="domain" description="Protein kinase" evidence="4">
    <location>
        <begin position="574"/>
        <end position="858"/>
    </location>
</feature>
<name>A0A2J7ZPK9_9CHLO</name>
<dbReference type="Gene3D" id="1.10.510.10">
    <property type="entry name" value="Transferase(Phosphotransferase) domain 1"/>
    <property type="match status" value="1"/>
</dbReference>
<dbReference type="Pfam" id="PF00069">
    <property type="entry name" value="Pkinase"/>
    <property type="match status" value="1"/>
</dbReference>
<keyword evidence="6" id="KW-1185">Reference proteome</keyword>
<keyword evidence="2" id="KW-0067">ATP-binding</keyword>
<dbReference type="InterPro" id="IPR000719">
    <property type="entry name" value="Prot_kinase_dom"/>
</dbReference>
<dbReference type="GO" id="GO:0005524">
    <property type="term" value="F:ATP binding"/>
    <property type="evidence" value="ECO:0007669"/>
    <property type="project" value="UniProtKB-KW"/>
</dbReference>
<dbReference type="PANTHER" id="PTHR24346">
    <property type="entry name" value="MAP/MICROTUBULE AFFINITY-REGULATING KINASE"/>
    <property type="match status" value="1"/>
</dbReference>
<sequence length="1004" mass="100920">MSAGDNKNIASGLGVALDGVGRTGSTVPSPPAQPRTSAGSRPVLSARSTGPANAGIPASGPLVASVLGSYGYRAASPGPQRAAVSQQHSSTHRSSSASMQRTPSSRRGFLERDGRERGTSSSSKPIFAAYGLQYSSNGRTSGVASGSAGSSRGPTAVSPYRTRPSSSTGPPSAGMAVAAAAARTVHELGHLLSVFSPTTPGGVPAGVKAPSSFRASKYAGGGTPHKEAWGSSGGAPEPPGGSGGGSGGVGGGGGGGGGFPRPASAASSSASAAHAKPVTAQYPGDGRHSANLSLLRLQQQQQQQQGSYGVPAGSGAGAGGMGAASLPLATQVQYQQQLLLQQQQLYQQQQLQLQQAAGMAGHGAAAAPYLHTTFITFQTPPGGGGGSGGGAHPQLQRASSNQLGIAAPAPASKELMPAGGSLPVPLGAQPQPGTAGYGGVQLYTPHQPSGLGMGRPWESGSSAAAAAAAAAQHAHAAAGGYAAAAAAAPGAFGGLNGTLGGPPSRLSSGSLPAAPAAHLLPYVSVHDSVDGAPTGGASAPVGYAAVRASVAAAAAALPQPQPYGSTMPSLAPPPPPTHTYASTAPASVSFSSAMASAAVTALQGLHPTPISSAAPAAPAPGPPAPQPPLPSLTPAPHSAPIHLHHHHNHPPSSTSPVSPTPLCVIKLFEVVESPRHLFLVMEHAPAGSLLDYVRARKRLPEADACVFFQQIVASLEYCHSREVVHRDIKLENILLDVDQRMKLIDFGLSAFFVPSKRLRVHCGSPSYAAPEIVARKAYEGPPVDVWSLGVVLFAMVAGYLPFHASGGNKQELCNKIMAGQYTAPDWLSAPMKDLLGRMLTTDPDKRITFQQVWQHSWVRTGPQWHERGVNCYEVAIDPSAPGGLRADEQVVSELEAAGYARASLAQHLATGEATHLTASYFLLCEAKADAIRRLRSGGRGGGSAGSLRSAPGSFTVAGPAPGSAAVVAAAVMARARGAGESPGRPGSSRPTTARDGPMRTAVAV</sequence>
<feature type="compositionally biased region" description="Low complexity" evidence="3">
    <location>
        <begin position="298"/>
        <end position="311"/>
    </location>
</feature>
<feature type="compositionally biased region" description="Low complexity" evidence="3">
    <location>
        <begin position="260"/>
        <end position="275"/>
    </location>
</feature>
<dbReference type="PROSITE" id="PS50011">
    <property type="entry name" value="PROTEIN_KINASE_DOM"/>
    <property type="match status" value="1"/>
</dbReference>
<dbReference type="Proteomes" id="UP000236333">
    <property type="component" value="Unassembled WGS sequence"/>
</dbReference>
<dbReference type="InterPro" id="IPR011009">
    <property type="entry name" value="Kinase-like_dom_sf"/>
</dbReference>
<dbReference type="InterPro" id="IPR008271">
    <property type="entry name" value="Ser/Thr_kinase_AS"/>
</dbReference>
<dbReference type="SMART" id="SM00220">
    <property type="entry name" value="S_TKc"/>
    <property type="match status" value="1"/>
</dbReference>
<dbReference type="PANTHER" id="PTHR24346:SF30">
    <property type="entry name" value="MATERNAL EMBRYONIC LEUCINE ZIPPER KINASE"/>
    <property type="match status" value="1"/>
</dbReference>
<dbReference type="FunFam" id="1.10.510.10:FF:000571">
    <property type="entry name" value="Maternal embryonic leucine zipper kinase"/>
    <property type="match status" value="1"/>
</dbReference>
<feature type="region of interest" description="Disordered" evidence="3">
    <location>
        <begin position="140"/>
        <end position="175"/>
    </location>
</feature>
<comment type="caution">
    <text evidence="5">The sequence shown here is derived from an EMBL/GenBank/DDBJ whole genome shotgun (WGS) entry which is preliminary data.</text>
</comment>
<evidence type="ECO:0000313" key="6">
    <source>
        <dbReference type="Proteomes" id="UP000236333"/>
    </source>
</evidence>
<keyword evidence="1" id="KW-0547">Nucleotide-binding</keyword>
<evidence type="ECO:0000256" key="1">
    <source>
        <dbReference type="ARBA" id="ARBA00022741"/>
    </source>
</evidence>
<dbReference type="AlphaFoldDB" id="A0A2J7ZPK9"/>
<feature type="compositionally biased region" description="Pro residues" evidence="3">
    <location>
        <begin position="617"/>
        <end position="633"/>
    </location>
</feature>
<feature type="region of interest" description="Disordered" evidence="3">
    <location>
        <begin position="380"/>
        <end position="400"/>
    </location>
</feature>
<organism evidence="5 6">
    <name type="scientific">Tetrabaena socialis</name>
    <dbReference type="NCBI Taxonomy" id="47790"/>
    <lineage>
        <taxon>Eukaryota</taxon>
        <taxon>Viridiplantae</taxon>
        <taxon>Chlorophyta</taxon>
        <taxon>core chlorophytes</taxon>
        <taxon>Chlorophyceae</taxon>
        <taxon>CS clade</taxon>
        <taxon>Chlamydomonadales</taxon>
        <taxon>Tetrabaenaceae</taxon>
        <taxon>Tetrabaena</taxon>
    </lineage>
</organism>
<dbReference type="PROSITE" id="PS00108">
    <property type="entry name" value="PROTEIN_KINASE_ST"/>
    <property type="match status" value="1"/>
</dbReference>
<dbReference type="GO" id="GO:0005737">
    <property type="term" value="C:cytoplasm"/>
    <property type="evidence" value="ECO:0007669"/>
    <property type="project" value="TreeGrafter"/>
</dbReference>
<dbReference type="EMBL" id="PGGS01000700">
    <property type="protein sequence ID" value="PNH02205.1"/>
    <property type="molecule type" value="Genomic_DNA"/>
</dbReference>
<feature type="compositionally biased region" description="Basic and acidic residues" evidence="3">
    <location>
        <begin position="108"/>
        <end position="118"/>
    </location>
</feature>
<reference evidence="5 6" key="1">
    <citation type="journal article" date="2017" name="Mol. Biol. Evol.">
        <title>The 4-celled Tetrabaena socialis nuclear genome reveals the essential components for genetic control of cell number at the origin of multicellularity in the volvocine lineage.</title>
        <authorList>
            <person name="Featherston J."/>
            <person name="Arakaki Y."/>
            <person name="Hanschen E.R."/>
            <person name="Ferris P.J."/>
            <person name="Michod R.E."/>
            <person name="Olson B.J.S.C."/>
            <person name="Nozaki H."/>
            <person name="Durand P.M."/>
        </authorList>
    </citation>
    <scope>NUCLEOTIDE SEQUENCE [LARGE SCALE GENOMIC DNA]</scope>
    <source>
        <strain evidence="5 6">NIES-571</strain>
    </source>
</reference>
<dbReference type="GO" id="GO:0004674">
    <property type="term" value="F:protein serine/threonine kinase activity"/>
    <property type="evidence" value="ECO:0007669"/>
    <property type="project" value="TreeGrafter"/>
</dbReference>
<evidence type="ECO:0000256" key="2">
    <source>
        <dbReference type="ARBA" id="ARBA00022840"/>
    </source>
</evidence>
<accession>A0A2J7ZPK9</accession>
<dbReference type="SUPFAM" id="SSF56112">
    <property type="entry name" value="Protein kinase-like (PK-like)"/>
    <property type="match status" value="1"/>
</dbReference>
<gene>
    <name evidence="5" type="ORF">TSOC_011842</name>
</gene>
<feature type="region of interest" description="Disordered" evidence="3">
    <location>
        <begin position="16"/>
        <end position="124"/>
    </location>
</feature>
<feature type="region of interest" description="Disordered" evidence="3">
    <location>
        <begin position="216"/>
        <end position="319"/>
    </location>
</feature>
<feature type="region of interest" description="Disordered" evidence="3">
    <location>
        <begin position="976"/>
        <end position="1004"/>
    </location>
</feature>
<proteinExistence type="predicted"/>
<dbReference type="GO" id="GO:0035556">
    <property type="term" value="P:intracellular signal transduction"/>
    <property type="evidence" value="ECO:0007669"/>
    <property type="project" value="TreeGrafter"/>
</dbReference>
<feature type="compositionally biased region" description="Low complexity" evidence="3">
    <location>
        <begin position="85"/>
        <end position="98"/>
    </location>
</feature>
<evidence type="ECO:0000313" key="5">
    <source>
        <dbReference type="EMBL" id="PNH02205.1"/>
    </source>
</evidence>
<feature type="region of interest" description="Disordered" evidence="3">
    <location>
        <begin position="564"/>
        <end position="583"/>
    </location>
</feature>
<evidence type="ECO:0000259" key="4">
    <source>
        <dbReference type="PROSITE" id="PS50011"/>
    </source>
</evidence>
<keyword evidence="5" id="KW-0418">Kinase</keyword>
<keyword evidence="5" id="KW-0808">Transferase</keyword>
<protein>
    <submittedName>
        <fullName evidence="5">Putative serine/threonine-protein kinase</fullName>
    </submittedName>
</protein>
<feature type="region of interest" description="Disordered" evidence="3">
    <location>
        <begin position="610"/>
        <end position="656"/>
    </location>
</feature>
<feature type="compositionally biased region" description="Gly residues" evidence="3">
    <location>
        <begin position="240"/>
        <end position="259"/>
    </location>
</feature>
<feature type="compositionally biased region" description="Gly residues" evidence="3">
    <location>
        <begin position="381"/>
        <end position="391"/>
    </location>
</feature>
<dbReference type="OrthoDB" id="193931at2759"/>
<evidence type="ECO:0000256" key="3">
    <source>
        <dbReference type="SAM" id="MobiDB-lite"/>
    </source>
</evidence>